<evidence type="ECO:0000313" key="1">
    <source>
        <dbReference type="EMBL" id="MDE1208380.1"/>
    </source>
</evidence>
<organism evidence="1 2">
    <name type="scientific">Tenacibaculum larymnensis</name>
    <dbReference type="NCBI Taxonomy" id="2878201"/>
    <lineage>
        <taxon>Bacteria</taxon>
        <taxon>Pseudomonadati</taxon>
        <taxon>Bacteroidota</taxon>
        <taxon>Flavobacteriia</taxon>
        <taxon>Flavobacteriales</taxon>
        <taxon>Flavobacteriaceae</taxon>
        <taxon>Tenacibaculum</taxon>
    </lineage>
</organism>
<accession>A0A9X4EU81</accession>
<comment type="caution">
    <text evidence="1">The sequence shown here is derived from an EMBL/GenBank/DDBJ whole genome shotgun (WGS) entry which is preliminary data.</text>
</comment>
<evidence type="ECO:0000313" key="2">
    <source>
        <dbReference type="Proteomes" id="UP001149303"/>
    </source>
</evidence>
<dbReference type="Proteomes" id="UP001149303">
    <property type="component" value="Unassembled WGS sequence"/>
</dbReference>
<keyword evidence="2" id="KW-1185">Reference proteome</keyword>
<gene>
    <name evidence="1" type="ORF">LCI24_16410</name>
</gene>
<dbReference type="AlphaFoldDB" id="A0A9X4EU81"/>
<proteinExistence type="predicted"/>
<protein>
    <submittedName>
        <fullName evidence="1">Uncharacterized protein</fullName>
    </submittedName>
</protein>
<dbReference type="EMBL" id="JAIWJY010000016">
    <property type="protein sequence ID" value="MDE1208380.1"/>
    <property type="molecule type" value="Genomic_DNA"/>
</dbReference>
<reference evidence="1" key="1">
    <citation type="submission" date="2021-09" db="EMBL/GenBank/DDBJ databases">
        <authorList>
            <person name="Smyrli M."/>
        </authorList>
    </citation>
    <scope>NUCLEOTIDE SEQUENCE</scope>
    <source>
        <strain evidence="1">LAR25</strain>
    </source>
</reference>
<name>A0A9X4EU81_9FLAO</name>
<dbReference type="RefSeq" id="WP_274641348.1">
    <property type="nucleotide sequence ID" value="NZ_JAIWJY010000016.1"/>
</dbReference>
<sequence>MKKIITLLILTLTLTSFTKHPESDFSIVGKWKGKYKKEIGYIIFKKNGYAYFKTQEKTLGGKKFTINGEKATMSYEVDYSKEPIEVDFIVKTKKSGEISRLFCIAKKIKKNTIKLQFGFKGSRPTEFNDKDGVIFQKVK</sequence>